<dbReference type="SMART" id="SM00644">
    <property type="entry name" value="Ami_2"/>
    <property type="match status" value="1"/>
</dbReference>
<protein>
    <submittedName>
        <fullName evidence="7">Peptidoglycan-recognition protein SC1</fullName>
    </submittedName>
</protein>
<dbReference type="Gene3D" id="3.40.80.10">
    <property type="entry name" value="Peptidoglycan recognition protein-like"/>
    <property type="match status" value="1"/>
</dbReference>
<dbReference type="CDD" id="cd06583">
    <property type="entry name" value="PGRP"/>
    <property type="match status" value="1"/>
</dbReference>
<dbReference type="GO" id="GO:0008270">
    <property type="term" value="F:zinc ion binding"/>
    <property type="evidence" value="ECO:0007669"/>
    <property type="project" value="InterPro"/>
</dbReference>
<reference evidence="7" key="1">
    <citation type="submission" date="2020-06" db="EMBL/GenBank/DDBJ databases">
        <authorList>
            <person name="Yin J."/>
            <person name="Li E."/>
            <person name="Li K."/>
            <person name="Li J."/>
            <person name="Li X."/>
            <person name="Qin J."/>
            <person name="Feng H."/>
            <person name="Nyamwasaa I."/>
        </authorList>
    </citation>
    <scope>NUCLEOTIDE SEQUENCE</scope>
</reference>
<dbReference type="PANTHER" id="PTHR11022:SF74">
    <property type="entry name" value="PEPTIDOGLYCAN-RECOGNITION PROTEIN SA"/>
    <property type="match status" value="1"/>
</dbReference>
<evidence type="ECO:0000256" key="2">
    <source>
        <dbReference type="ARBA" id="ARBA00022588"/>
    </source>
</evidence>
<dbReference type="PANTHER" id="PTHR11022">
    <property type="entry name" value="PEPTIDOGLYCAN RECOGNITION PROTEIN"/>
    <property type="match status" value="1"/>
</dbReference>
<dbReference type="InterPro" id="IPR015510">
    <property type="entry name" value="PGRP"/>
</dbReference>
<dbReference type="SMART" id="SM00701">
    <property type="entry name" value="PGRP"/>
    <property type="match status" value="1"/>
</dbReference>
<dbReference type="AlphaFoldDB" id="A0A8F9WLY5"/>
<keyword evidence="4" id="KW-0472">Membrane</keyword>
<evidence type="ECO:0000259" key="5">
    <source>
        <dbReference type="SMART" id="SM00644"/>
    </source>
</evidence>
<evidence type="ECO:0000256" key="3">
    <source>
        <dbReference type="ARBA" id="ARBA00022859"/>
    </source>
</evidence>
<proteinExistence type="evidence at transcript level"/>
<accession>A0A8F9WLY5</accession>
<dbReference type="InterPro" id="IPR002502">
    <property type="entry name" value="Amidase_domain"/>
</dbReference>
<feature type="domain" description="N-acetylmuramoyl-L-alanine amidase" evidence="5">
    <location>
        <begin position="173"/>
        <end position="305"/>
    </location>
</feature>
<name>A0A8F9WLY5_HOLPA</name>
<dbReference type="GO" id="GO:0009253">
    <property type="term" value="P:peptidoglycan catabolic process"/>
    <property type="evidence" value="ECO:0007669"/>
    <property type="project" value="InterPro"/>
</dbReference>
<dbReference type="InterPro" id="IPR006619">
    <property type="entry name" value="PGRP_domain_met/bac"/>
</dbReference>
<dbReference type="Pfam" id="PF01510">
    <property type="entry name" value="Amidase_2"/>
    <property type="match status" value="1"/>
</dbReference>
<dbReference type="EMBL" id="MT561539">
    <property type="protein sequence ID" value="QYL00319.1"/>
    <property type="molecule type" value="mRNA"/>
</dbReference>
<feature type="domain" description="Peptidoglycan recognition protein family" evidence="6">
    <location>
        <begin position="162"/>
        <end position="299"/>
    </location>
</feature>
<dbReference type="SUPFAM" id="SSF55846">
    <property type="entry name" value="N-acetylmuramoyl-L-alanine amidase-like"/>
    <property type="match status" value="1"/>
</dbReference>
<keyword evidence="2" id="KW-0399">Innate immunity</keyword>
<feature type="transmembrane region" description="Helical" evidence="4">
    <location>
        <begin position="121"/>
        <end position="143"/>
    </location>
</feature>
<comment type="similarity">
    <text evidence="1">Belongs to the N-acetylmuramoyl-L-alanine amidase 2 family.</text>
</comment>
<sequence>MSSTEVILNLPPILQNAANTYKTETLEYNAEILSQCSTEDKDVCSNSVSDFPMISIVNSSDVIIGSVTQFHGPVTIVQQQASPKEGIEDKKNEADMVATDYKTKAAPKKPAAPQHCLPKRLLICFAVLTLLITLIALSVILMLEKRYDTDGDVLSTYNFTNQYFYTVTEWGGKQPLSKEAITNPVRYVIIVHTAGVFCNTFLECAAQVQLAQDLHVTKDEPNIKYNFVIGGDGNIYEGRGWSVKNSLRDDSISVAFIGNFIYDELLPSMLDALLELIESGRHLGVLPDSYRIVAHNQTAPTLSPGRNVYKVIKELAHFYPDLTPVIRN</sequence>
<dbReference type="InterPro" id="IPR036505">
    <property type="entry name" value="Amidase/PGRP_sf"/>
</dbReference>
<dbReference type="GO" id="GO:0008745">
    <property type="term" value="F:N-acetylmuramoyl-L-alanine amidase activity"/>
    <property type="evidence" value="ECO:0007669"/>
    <property type="project" value="InterPro"/>
</dbReference>
<evidence type="ECO:0000259" key="6">
    <source>
        <dbReference type="SMART" id="SM00701"/>
    </source>
</evidence>
<evidence type="ECO:0000256" key="1">
    <source>
        <dbReference type="ARBA" id="ARBA00007553"/>
    </source>
</evidence>
<dbReference type="GO" id="GO:0045087">
    <property type="term" value="P:innate immune response"/>
    <property type="evidence" value="ECO:0007669"/>
    <property type="project" value="UniProtKB-KW"/>
</dbReference>
<keyword evidence="4" id="KW-1133">Transmembrane helix</keyword>
<evidence type="ECO:0000256" key="4">
    <source>
        <dbReference type="SAM" id="Phobius"/>
    </source>
</evidence>
<evidence type="ECO:0000313" key="7">
    <source>
        <dbReference type="EMBL" id="QYL00319.1"/>
    </source>
</evidence>
<keyword evidence="3" id="KW-0391">Immunity</keyword>
<organism evidence="7">
    <name type="scientific">Holotrichia parallela</name>
    <name type="common">Dark black chafer beetle</name>
    <name type="synonym">Pedinotrichia parallela</name>
    <dbReference type="NCBI Taxonomy" id="93412"/>
    <lineage>
        <taxon>Eukaryota</taxon>
        <taxon>Metazoa</taxon>
        <taxon>Ecdysozoa</taxon>
        <taxon>Arthropoda</taxon>
        <taxon>Hexapoda</taxon>
        <taxon>Insecta</taxon>
        <taxon>Pterygota</taxon>
        <taxon>Neoptera</taxon>
        <taxon>Endopterygota</taxon>
        <taxon>Coleoptera</taxon>
        <taxon>Polyphaga</taxon>
        <taxon>Scarabaeiformia</taxon>
        <taxon>Scarabaeidae</taxon>
        <taxon>Melolonthinae</taxon>
        <taxon>Holotrichia</taxon>
    </lineage>
</organism>
<keyword evidence="4" id="KW-0812">Transmembrane</keyword>